<feature type="domain" description="Concentrative nucleoside transporter N-terminal" evidence="8">
    <location>
        <begin position="10"/>
        <end position="83"/>
    </location>
</feature>
<dbReference type="Pfam" id="PF01773">
    <property type="entry name" value="Nucleos_tra2_N"/>
    <property type="match status" value="1"/>
</dbReference>
<feature type="transmembrane region" description="Helical" evidence="7">
    <location>
        <begin position="408"/>
        <end position="431"/>
    </location>
</feature>
<feature type="domain" description="Nucleoside transporter/FeoB GTPase Gate" evidence="10">
    <location>
        <begin position="99"/>
        <end position="195"/>
    </location>
</feature>
<keyword evidence="6 7" id="KW-0472">Membrane</keyword>
<evidence type="ECO:0000256" key="3">
    <source>
        <dbReference type="ARBA" id="ARBA00022475"/>
    </source>
</evidence>
<evidence type="ECO:0000256" key="1">
    <source>
        <dbReference type="ARBA" id="ARBA00004651"/>
    </source>
</evidence>
<keyword evidence="5 7" id="KW-1133">Transmembrane helix</keyword>
<evidence type="ECO:0000256" key="6">
    <source>
        <dbReference type="ARBA" id="ARBA00023136"/>
    </source>
</evidence>
<evidence type="ECO:0000256" key="4">
    <source>
        <dbReference type="ARBA" id="ARBA00022692"/>
    </source>
</evidence>
<dbReference type="InterPro" id="IPR011657">
    <property type="entry name" value="CNT_C_dom"/>
</dbReference>
<accession>A0ABQ6H664</accession>
<feature type="transmembrane region" description="Helical" evidence="7">
    <location>
        <begin position="95"/>
        <end position="118"/>
    </location>
</feature>
<evidence type="ECO:0000256" key="5">
    <source>
        <dbReference type="ARBA" id="ARBA00022989"/>
    </source>
</evidence>
<dbReference type="Proteomes" id="UP001157133">
    <property type="component" value="Unassembled WGS sequence"/>
</dbReference>
<reference evidence="11 12" key="1">
    <citation type="submission" date="2023-03" db="EMBL/GenBank/DDBJ databases">
        <title>Draft genome sequence of Thalassotalea eurytherma JCM 18482T.</title>
        <authorList>
            <person name="Sawabe T."/>
        </authorList>
    </citation>
    <scope>NUCLEOTIDE SEQUENCE [LARGE SCALE GENOMIC DNA]</scope>
    <source>
        <strain evidence="11 12">JCM 18482</strain>
    </source>
</reference>
<dbReference type="RefSeq" id="WP_284209127.1">
    <property type="nucleotide sequence ID" value="NZ_BSSU01000019.1"/>
</dbReference>
<organism evidence="11 12">
    <name type="scientific">Thalassotalea eurytherma</name>
    <dbReference type="NCBI Taxonomy" id="1144278"/>
    <lineage>
        <taxon>Bacteria</taxon>
        <taxon>Pseudomonadati</taxon>
        <taxon>Pseudomonadota</taxon>
        <taxon>Gammaproteobacteria</taxon>
        <taxon>Alteromonadales</taxon>
        <taxon>Colwelliaceae</taxon>
        <taxon>Thalassotalea</taxon>
    </lineage>
</organism>
<keyword evidence="4 7" id="KW-0812">Transmembrane</keyword>
<feature type="transmembrane region" description="Helical" evidence="7">
    <location>
        <begin position="372"/>
        <end position="396"/>
    </location>
</feature>
<dbReference type="Pfam" id="PF07670">
    <property type="entry name" value="Gate"/>
    <property type="match status" value="1"/>
</dbReference>
<feature type="transmembrane region" description="Helical" evidence="7">
    <location>
        <begin position="287"/>
        <end position="306"/>
    </location>
</feature>
<evidence type="ECO:0000313" key="12">
    <source>
        <dbReference type="Proteomes" id="UP001157133"/>
    </source>
</evidence>
<feature type="transmembrane region" description="Helical" evidence="7">
    <location>
        <begin position="34"/>
        <end position="53"/>
    </location>
</feature>
<evidence type="ECO:0000259" key="10">
    <source>
        <dbReference type="Pfam" id="PF07670"/>
    </source>
</evidence>
<feature type="transmembrane region" description="Helical" evidence="7">
    <location>
        <begin position="173"/>
        <end position="195"/>
    </location>
</feature>
<comment type="subcellular location">
    <subcellularLocation>
        <location evidence="1">Cell membrane</location>
        <topology evidence="1">Multi-pass membrane protein</topology>
    </subcellularLocation>
</comment>
<feature type="transmembrane region" description="Helical" evidence="7">
    <location>
        <begin position="318"/>
        <end position="334"/>
    </location>
</feature>
<dbReference type="Pfam" id="PF07662">
    <property type="entry name" value="Nucleos_tra2_C"/>
    <property type="match status" value="1"/>
</dbReference>
<comment type="caution">
    <text evidence="11">The sequence shown here is derived from an EMBL/GenBank/DDBJ whole genome shotgun (WGS) entry which is preliminary data.</text>
</comment>
<dbReference type="EMBL" id="BSSU01000019">
    <property type="protein sequence ID" value="GLX83651.1"/>
    <property type="molecule type" value="Genomic_DNA"/>
</dbReference>
<keyword evidence="3" id="KW-1003">Cell membrane</keyword>
<comment type="similarity">
    <text evidence="2">Belongs to the concentrative nucleoside transporter (CNT) (TC 2.A.41) family.</text>
</comment>
<dbReference type="PANTHER" id="PTHR10590:SF4">
    <property type="entry name" value="SOLUTE CARRIER FAMILY 28 MEMBER 3"/>
    <property type="match status" value="1"/>
</dbReference>
<dbReference type="InterPro" id="IPR011642">
    <property type="entry name" value="Gate_dom"/>
</dbReference>
<evidence type="ECO:0000256" key="2">
    <source>
        <dbReference type="ARBA" id="ARBA00009033"/>
    </source>
</evidence>
<dbReference type="InterPro" id="IPR008276">
    <property type="entry name" value="C_nuclsd_transpt"/>
</dbReference>
<dbReference type="InterPro" id="IPR002668">
    <property type="entry name" value="CNT_N_dom"/>
</dbReference>
<name>A0ABQ6H664_9GAMM</name>
<dbReference type="PANTHER" id="PTHR10590">
    <property type="entry name" value="SODIUM/NUCLEOSIDE COTRANSPORTER"/>
    <property type="match status" value="1"/>
</dbReference>
<evidence type="ECO:0000313" key="11">
    <source>
        <dbReference type="EMBL" id="GLX83651.1"/>
    </source>
</evidence>
<evidence type="ECO:0000256" key="7">
    <source>
        <dbReference type="SAM" id="Phobius"/>
    </source>
</evidence>
<protein>
    <submittedName>
        <fullName evidence="11">Nucleoside permease</fullName>
    </submittedName>
</protein>
<sequence>MELGFIRGIIGIIALFALAVLISKNKKAINWRTVGLAFAIQIFLGAFVLYVPWGKELLEGFSNGVQQVIDSAKAGINFLFGGLGTDAMFGNGVGFVFAVRVLPVIIFFSSLIAVLYYLGIMQWVINVIGGGLHKLLGTSKPESMSATANIFVGQTEAPLVVKPYIAGMTRSELFAIMVGGLASVAGSVLAGYAGLGVELKYLVAASFMAAPGGLLMAKILMPETESEKIDTEENREVVFGEEDNTPTNVIDAAAQGASSGLMLAANVGAMLLAFIALVTLIDTMLVGITTFELAGVSITSIANAVFDSNLNQVSLKEIFGLVFAPIAYIIGVPFDEMMIAGNFIGQKIVVNEFFAYANFVEMRETLTPNTQAIITFALCGFANLSSIGILLGGIGAMAPSRRKDIAQLGMKAVLAATLANLMSAAIAGTFLSL</sequence>
<feature type="transmembrane region" description="Helical" evidence="7">
    <location>
        <begin position="6"/>
        <end position="22"/>
    </location>
</feature>
<evidence type="ECO:0000259" key="9">
    <source>
        <dbReference type="Pfam" id="PF07662"/>
    </source>
</evidence>
<evidence type="ECO:0000259" key="8">
    <source>
        <dbReference type="Pfam" id="PF01773"/>
    </source>
</evidence>
<feature type="domain" description="Concentrative nucleoside transporter C-terminal" evidence="9">
    <location>
        <begin position="201"/>
        <end position="428"/>
    </location>
</feature>
<gene>
    <name evidence="11" type="ORF">theurythT_31040</name>
</gene>
<feature type="transmembrane region" description="Helical" evidence="7">
    <location>
        <begin position="261"/>
        <end position="281"/>
    </location>
</feature>
<proteinExistence type="inferred from homology"/>
<keyword evidence="12" id="KW-1185">Reference proteome</keyword>